<dbReference type="InterPro" id="IPR022770">
    <property type="entry name" value="IucA/IucC-like_C"/>
</dbReference>
<dbReference type="EMBL" id="JBHSQJ010000072">
    <property type="protein sequence ID" value="MFC5909094.1"/>
    <property type="molecule type" value="Genomic_DNA"/>
</dbReference>
<sequence>MNSLRRAEAAFAAELQRARPELTDRWLHELPGARAAVLGRLWRSLIVEQLPVDRARIAGPARRAYDTGRDEPGLALRVDGRPQTHPAAVLEALGMPGSATLRAEVEHSVVSLALSRAAAVPAGTGDLLSAERSVVDGHPYHPGCRSRPGFSVAEQLAYAPEFGQQVSLALLEVPARESVLVGDWPSALRGRDSILLPVHPWQLVHVPGLPGLPAEAARLEAAPLMSVRTLAPADGGPHLKTSLSLRMTSAVRDISGASVRNSAALSDLLSALVAKLDGSLQITRNLAAAAALRDGVPSPDLAVLVRESPRRYAPPGTRIVPLAALAAHPPRLADPAAWLAALSRLLFPPLLQLLDWGAALEAHGQNVLVALDPADHPVLLVYRDLADIRVSPSRLARAGLAQHAVSGHVVDDRPEVLRRKLLGSLLGGALAALVAGLGGGDRHREDGLWSAVAEAAREAAVVLGDPDDRRALLADPVPVKALAAMRLEGRPPGDQWTDVPNPLADPDASRTGR</sequence>
<evidence type="ECO:0000259" key="4">
    <source>
        <dbReference type="Pfam" id="PF04183"/>
    </source>
</evidence>
<dbReference type="Pfam" id="PF06276">
    <property type="entry name" value="FhuF"/>
    <property type="match status" value="1"/>
</dbReference>
<dbReference type="PANTHER" id="PTHR34384">
    <property type="entry name" value="L-2,3-DIAMINOPROPANOATE--CITRATE LIGASE"/>
    <property type="match status" value="1"/>
</dbReference>
<feature type="domain" description="Aerobactin siderophore biosynthesis IucA/IucC-like C-terminal" evidence="5">
    <location>
        <begin position="337"/>
        <end position="489"/>
    </location>
</feature>
<keyword evidence="7" id="KW-1185">Reference proteome</keyword>
<evidence type="ECO:0000256" key="2">
    <source>
        <dbReference type="ARBA" id="ARBA00007832"/>
    </source>
</evidence>
<evidence type="ECO:0000256" key="3">
    <source>
        <dbReference type="SAM" id="MobiDB-lite"/>
    </source>
</evidence>
<dbReference type="Pfam" id="PF04183">
    <property type="entry name" value="IucA_IucC"/>
    <property type="match status" value="1"/>
</dbReference>
<comment type="caution">
    <text evidence="6">The sequence shown here is derived from an EMBL/GenBank/DDBJ whole genome shotgun (WGS) entry which is preliminary data.</text>
</comment>
<accession>A0ABW1G624</accession>
<name>A0ABW1G624_9ACTN</name>
<dbReference type="Gene3D" id="6.10.250.3370">
    <property type="match status" value="1"/>
</dbReference>
<dbReference type="Proteomes" id="UP001596174">
    <property type="component" value="Unassembled WGS sequence"/>
</dbReference>
<dbReference type="InterPro" id="IPR007310">
    <property type="entry name" value="Aerobactin_biosyn_IucA/IucC_N"/>
</dbReference>
<organism evidence="6 7">
    <name type="scientific">Streptacidiphilus monticola</name>
    <dbReference type="NCBI Taxonomy" id="2161674"/>
    <lineage>
        <taxon>Bacteria</taxon>
        <taxon>Bacillati</taxon>
        <taxon>Actinomycetota</taxon>
        <taxon>Actinomycetes</taxon>
        <taxon>Kitasatosporales</taxon>
        <taxon>Streptomycetaceae</taxon>
        <taxon>Streptacidiphilus</taxon>
    </lineage>
</organism>
<feature type="domain" description="Aerobactin siderophore biosynthesis IucA/IucC N-terminal" evidence="4">
    <location>
        <begin position="127"/>
        <end position="326"/>
    </location>
</feature>
<evidence type="ECO:0000256" key="1">
    <source>
        <dbReference type="ARBA" id="ARBA00004924"/>
    </source>
</evidence>
<evidence type="ECO:0000313" key="7">
    <source>
        <dbReference type="Proteomes" id="UP001596174"/>
    </source>
</evidence>
<evidence type="ECO:0000259" key="5">
    <source>
        <dbReference type="Pfam" id="PF06276"/>
    </source>
</evidence>
<dbReference type="Gene3D" id="1.10.510.40">
    <property type="match status" value="1"/>
</dbReference>
<evidence type="ECO:0000313" key="6">
    <source>
        <dbReference type="EMBL" id="MFC5909094.1"/>
    </source>
</evidence>
<comment type="pathway">
    <text evidence="1">Siderophore biosynthesis.</text>
</comment>
<protein>
    <submittedName>
        <fullName evidence="6">IucA/IucC family protein</fullName>
    </submittedName>
</protein>
<comment type="similarity">
    <text evidence="2">Belongs to the IucA/IucC family.</text>
</comment>
<dbReference type="InterPro" id="IPR037455">
    <property type="entry name" value="LucA/IucC-like"/>
</dbReference>
<proteinExistence type="inferred from homology"/>
<gene>
    <name evidence="6" type="ORF">ACFP3V_17965</name>
</gene>
<dbReference type="PANTHER" id="PTHR34384:SF5">
    <property type="entry name" value="L-2,3-DIAMINOPROPANOATE--CITRATE LIGASE"/>
    <property type="match status" value="1"/>
</dbReference>
<dbReference type="RefSeq" id="WP_380584577.1">
    <property type="nucleotide sequence ID" value="NZ_JBHSQJ010000072.1"/>
</dbReference>
<feature type="region of interest" description="Disordered" evidence="3">
    <location>
        <begin position="488"/>
        <end position="513"/>
    </location>
</feature>
<reference evidence="7" key="1">
    <citation type="journal article" date="2019" name="Int. J. Syst. Evol. Microbiol.">
        <title>The Global Catalogue of Microorganisms (GCM) 10K type strain sequencing project: providing services to taxonomists for standard genome sequencing and annotation.</title>
        <authorList>
            <consortium name="The Broad Institute Genomics Platform"/>
            <consortium name="The Broad Institute Genome Sequencing Center for Infectious Disease"/>
            <person name="Wu L."/>
            <person name="Ma J."/>
        </authorList>
    </citation>
    <scope>NUCLEOTIDE SEQUENCE [LARGE SCALE GENOMIC DNA]</scope>
    <source>
        <strain evidence="7">JCM 4816</strain>
    </source>
</reference>